<protein>
    <submittedName>
        <fullName evidence="1">Uncharacterized protein</fullName>
    </submittedName>
</protein>
<proteinExistence type="predicted"/>
<evidence type="ECO:0000313" key="2">
    <source>
        <dbReference type="Proteomes" id="UP000499080"/>
    </source>
</evidence>
<dbReference type="Proteomes" id="UP000499080">
    <property type="component" value="Unassembled WGS sequence"/>
</dbReference>
<sequence length="34" mass="3341">VGVESTVELLAVQALMGKTAASLALACTILPAAQ</sequence>
<evidence type="ECO:0000313" key="1">
    <source>
        <dbReference type="EMBL" id="GBN62343.1"/>
    </source>
</evidence>
<gene>
    <name evidence="1" type="ORF">AVEN_48750_1</name>
</gene>
<dbReference type="EMBL" id="BGPR01138516">
    <property type="protein sequence ID" value="GBN62343.1"/>
    <property type="molecule type" value="Genomic_DNA"/>
</dbReference>
<feature type="non-terminal residue" evidence="1">
    <location>
        <position position="1"/>
    </location>
</feature>
<organism evidence="1 2">
    <name type="scientific">Araneus ventricosus</name>
    <name type="common">Orbweaver spider</name>
    <name type="synonym">Epeira ventricosa</name>
    <dbReference type="NCBI Taxonomy" id="182803"/>
    <lineage>
        <taxon>Eukaryota</taxon>
        <taxon>Metazoa</taxon>
        <taxon>Ecdysozoa</taxon>
        <taxon>Arthropoda</taxon>
        <taxon>Chelicerata</taxon>
        <taxon>Arachnida</taxon>
        <taxon>Araneae</taxon>
        <taxon>Araneomorphae</taxon>
        <taxon>Entelegynae</taxon>
        <taxon>Araneoidea</taxon>
        <taxon>Araneidae</taxon>
        <taxon>Araneus</taxon>
    </lineage>
</organism>
<comment type="caution">
    <text evidence="1">The sequence shown here is derived from an EMBL/GenBank/DDBJ whole genome shotgun (WGS) entry which is preliminary data.</text>
</comment>
<name>A0A4Y2QG66_ARAVE</name>
<dbReference type="AlphaFoldDB" id="A0A4Y2QG66"/>
<accession>A0A4Y2QG66</accession>
<keyword evidence="2" id="KW-1185">Reference proteome</keyword>
<reference evidence="1 2" key="1">
    <citation type="journal article" date="2019" name="Sci. Rep.">
        <title>Orb-weaving spider Araneus ventricosus genome elucidates the spidroin gene catalogue.</title>
        <authorList>
            <person name="Kono N."/>
            <person name="Nakamura H."/>
            <person name="Ohtoshi R."/>
            <person name="Moran D.A.P."/>
            <person name="Shinohara A."/>
            <person name="Yoshida Y."/>
            <person name="Fujiwara M."/>
            <person name="Mori M."/>
            <person name="Tomita M."/>
            <person name="Arakawa K."/>
        </authorList>
    </citation>
    <scope>NUCLEOTIDE SEQUENCE [LARGE SCALE GENOMIC DNA]</scope>
</reference>